<protein>
    <submittedName>
        <fullName evidence="6">ABC transporter substrate-binding protein</fullName>
    </submittedName>
</protein>
<comment type="similarity">
    <text evidence="1">Belongs to the leucine-binding protein family.</text>
</comment>
<feature type="domain" description="Leucine-binding protein" evidence="5">
    <location>
        <begin position="30"/>
        <end position="367"/>
    </location>
</feature>
<dbReference type="RefSeq" id="WP_172873116.1">
    <property type="nucleotide sequence ID" value="NZ_JABRWL010000001.1"/>
</dbReference>
<keyword evidence="2 4" id="KW-0732">Signal</keyword>
<feature type="chain" id="PRO_5041415056" evidence="4">
    <location>
        <begin position="26"/>
        <end position="404"/>
    </location>
</feature>
<dbReference type="PANTHER" id="PTHR30483:SF6">
    <property type="entry name" value="PERIPLASMIC BINDING PROTEIN OF ABC TRANSPORTER FOR NATURAL AMINO ACIDS"/>
    <property type="match status" value="1"/>
</dbReference>
<accession>A0AA44EH83</accession>
<evidence type="ECO:0000259" key="5">
    <source>
        <dbReference type="Pfam" id="PF13458"/>
    </source>
</evidence>
<sequence length="404" mass="43363">MNTKTIRLSVIIAGLMSGVCTSALATDVKPLKIGLLMDMSGNYSDVAGKGSVTAAEMAVADFGGEVLGRKIEVVAADMQNKVDIAVSIANQWFDVDGVDAIMDINNSSAGLAVSKIAATKDKLVSISISGSARFTNEDCNANTIHYVYDTEALARSTGKAVVEEGGKKWYFVTVDYTFGHDFEKQTAAAVTAAGGEVIGSVKVPLNAPDYSSYILQAQAANPDVVAFATAGADTSNAIKQAAEFGMGQGNQKLAGLLVYDNEVDALGLEAAKGMMLTSSFYWDLNDETRAFSKRYMEKMGKMPNMSQAGVYSSTMHYLKAVAAAGSDKTADVMAKMKENPVNDFFAKNGKIREDGLMVHDLYLFRVKSPEESKYPWDYYSLVRTIPADEAFSPLSESRCPLVKK</sequence>
<evidence type="ECO:0000256" key="1">
    <source>
        <dbReference type="ARBA" id="ARBA00010062"/>
    </source>
</evidence>
<keyword evidence="3" id="KW-0029">Amino-acid transport</keyword>
<dbReference type="CDD" id="cd06327">
    <property type="entry name" value="PBP1_SBP-like"/>
    <property type="match status" value="1"/>
</dbReference>
<organism evidence="6 7">
    <name type="scientific">Agrobacterium pusense</name>
    <dbReference type="NCBI Taxonomy" id="648995"/>
    <lineage>
        <taxon>Bacteria</taxon>
        <taxon>Pseudomonadati</taxon>
        <taxon>Pseudomonadota</taxon>
        <taxon>Alphaproteobacteria</taxon>
        <taxon>Hyphomicrobiales</taxon>
        <taxon>Rhizobiaceae</taxon>
        <taxon>Rhizobium/Agrobacterium group</taxon>
        <taxon>Agrobacterium</taxon>
    </lineage>
</organism>
<gene>
    <name evidence="6" type="ORF">FOB26_02165</name>
</gene>
<dbReference type="InterPro" id="IPR028082">
    <property type="entry name" value="Peripla_BP_I"/>
</dbReference>
<dbReference type="InterPro" id="IPR028081">
    <property type="entry name" value="Leu-bd"/>
</dbReference>
<proteinExistence type="inferred from homology"/>
<dbReference type="SUPFAM" id="SSF53822">
    <property type="entry name" value="Periplasmic binding protein-like I"/>
    <property type="match status" value="1"/>
</dbReference>
<evidence type="ECO:0000256" key="3">
    <source>
        <dbReference type="ARBA" id="ARBA00022970"/>
    </source>
</evidence>
<comment type="caution">
    <text evidence="6">The sequence shown here is derived from an EMBL/GenBank/DDBJ whole genome shotgun (WGS) entry which is preliminary data.</text>
</comment>
<evidence type="ECO:0000313" key="6">
    <source>
        <dbReference type="EMBL" id="NRF17957.1"/>
    </source>
</evidence>
<reference evidence="6" key="1">
    <citation type="submission" date="2019-07" db="EMBL/GenBank/DDBJ databases">
        <title>FDA dAtabase for Regulatory Grade micrObial Sequences (FDA-ARGOS): Supporting development and validation of Infectious Disease Dx tests.</title>
        <authorList>
            <person name="Bachman M."/>
            <person name="Young C."/>
            <person name="Tallon L."/>
            <person name="Sadzewicz L."/>
            <person name="Vavikolanu K."/>
            <person name="Mehta A."/>
            <person name="Aluvathingal J."/>
            <person name="Nadendla S."/>
            <person name="Nandy P."/>
            <person name="Geyer C."/>
            <person name="Yan Y."/>
            <person name="Sichtig H."/>
        </authorList>
    </citation>
    <scope>NUCLEOTIDE SEQUENCE</scope>
    <source>
        <strain evidence="6">FDAARGOS_618</strain>
        <plasmid evidence="6">unnamed2</plasmid>
    </source>
</reference>
<evidence type="ECO:0000256" key="2">
    <source>
        <dbReference type="ARBA" id="ARBA00022729"/>
    </source>
</evidence>
<evidence type="ECO:0000256" key="4">
    <source>
        <dbReference type="SAM" id="SignalP"/>
    </source>
</evidence>
<dbReference type="PANTHER" id="PTHR30483">
    <property type="entry name" value="LEUCINE-SPECIFIC-BINDING PROTEIN"/>
    <property type="match status" value="1"/>
</dbReference>
<dbReference type="InterPro" id="IPR051010">
    <property type="entry name" value="BCAA_transport"/>
</dbReference>
<dbReference type="EMBL" id="JABRWM010000002">
    <property type="protein sequence ID" value="NRF17957.1"/>
    <property type="molecule type" value="Genomic_DNA"/>
</dbReference>
<feature type="signal peptide" evidence="4">
    <location>
        <begin position="1"/>
        <end position="25"/>
    </location>
</feature>
<dbReference type="Pfam" id="PF13458">
    <property type="entry name" value="Peripla_BP_6"/>
    <property type="match status" value="1"/>
</dbReference>
<geneLocation type="plasmid" evidence="6">
    <name>unnamed2</name>
</geneLocation>
<dbReference type="AlphaFoldDB" id="A0AA44EH83"/>
<keyword evidence="6" id="KW-0614">Plasmid</keyword>
<keyword evidence="7" id="KW-1185">Reference proteome</keyword>
<evidence type="ECO:0000313" key="7">
    <source>
        <dbReference type="Proteomes" id="UP001155820"/>
    </source>
</evidence>
<keyword evidence="3" id="KW-0813">Transport</keyword>
<name>A0AA44EH83_9HYPH</name>
<dbReference type="GO" id="GO:0006865">
    <property type="term" value="P:amino acid transport"/>
    <property type="evidence" value="ECO:0007669"/>
    <property type="project" value="UniProtKB-KW"/>
</dbReference>
<dbReference type="Proteomes" id="UP001155820">
    <property type="component" value="Unassembled WGS sequence"/>
</dbReference>
<dbReference type="Gene3D" id="3.40.50.2300">
    <property type="match status" value="2"/>
</dbReference>